<dbReference type="InterPro" id="IPR052399">
    <property type="entry name" value="Phage_Baseplate_Assmbl_Protein"/>
</dbReference>
<gene>
    <name evidence="4" type="ORF">CHLFYP18_04564</name>
</gene>
<proteinExistence type="inferred from homology"/>
<protein>
    <submittedName>
        <fullName evidence="4">Baseplate J-like protein</fullName>
    </submittedName>
</protein>
<dbReference type="GeneID" id="93278922"/>
<name>A0A6N3I3S5_9FIRM</name>
<organism evidence="4">
    <name type="scientific">Hungatella hathewayi</name>
    <dbReference type="NCBI Taxonomy" id="154046"/>
    <lineage>
        <taxon>Bacteria</taxon>
        <taxon>Bacillati</taxon>
        <taxon>Bacillota</taxon>
        <taxon>Clostridia</taxon>
        <taxon>Lachnospirales</taxon>
        <taxon>Lachnospiraceae</taxon>
        <taxon>Hungatella</taxon>
    </lineage>
</organism>
<sequence length="235" mass="25729">MDFSAEGILARMKAALKNEDTKMEGSFSMDNLQAVAEELARLDAMRIVPLMNTLTDKEEDMGTSGNERHYVRWAKEATDAEGNVIVGNAKVDTPRDGTGLVSIAILTVDAKPPTEEQIAFVQEYINSMRPVGADPVVDAAESIPIVILCSVVKMSGYTEETVKTQIRSKIEEYFTQIAFQSGTVSLNYYKISNIISGVDGVKEVGILKVNGAQDSITAEYNKYFALQELTVNVTE</sequence>
<dbReference type="Pfam" id="PF26079">
    <property type="entry name" value="Baseplate_J_C"/>
    <property type="match status" value="1"/>
</dbReference>
<dbReference type="InterPro" id="IPR058531">
    <property type="entry name" value="Baseplate_J_M"/>
</dbReference>
<dbReference type="Pfam" id="PF26078">
    <property type="entry name" value="Baseplate_J_M"/>
    <property type="match status" value="1"/>
</dbReference>
<accession>A0A6N3I3S5</accession>
<dbReference type="PANTHER" id="PTHR37829:SF3">
    <property type="entry name" value="PROTEIN JAYE-RELATED"/>
    <property type="match status" value="1"/>
</dbReference>
<evidence type="ECO:0000256" key="1">
    <source>
        <dbReference type="ARBA" id="ARBA00038087"/>
    </source>
</evidence>
<dbReference type="AlphaFoldDB" id="A0A6N3I3S5"/>
<evidence type="ECO:0000259" key="2">
    <source>
        <dbReference type="Pfam" id="PF26078"/>
    </source>
</evidence>
<comment type="similarity">
    <text evidence="1">Belongs to the Mu gp47/PBSX XkdT family.</text>
</comment>
<evidence type="ECO:0000313" key="4">
    <source>
        <dbReference type="EMBL" id="VYU83785.1"/>
    </source>
</evidence>
<feature type="domain" description="Baseplate J-like central" evidence="2">
    <location>
        <begin position="63"/>
        <end position="136"/>
    </location>
</feature>
<feature type="domain" description="Baseplate J-like C-terminal" evidence="3">
    <location>
        <begin position="151"/>
        <end position="232"/>
    </location>
</feature>
<reference evidence="4" key="1">
    <citation type="submission" date="2019-11" db="EMBL/GenBank/DDBJ databases">
        <authorList>
            <person name="Feng L."/>
        </authorList>
    </citation>
    <scope>NUCLEOTIDE SEQUENCE</scope>
    <source>
        <strain evidence="4">ChathewayiLFYP18</strain>
    </source>
</reference>
<evidence type="ECO:0000259" key="3">
    <source>
        <dbReference type="Pfam" id="PF26079"/>
    </source>
</evidence>
<dbReference type="PANTHER" id="PTHR37829">
    <property type="entry name" value="PHAGE-LIKE ELEMENT PBSX PROTEIN XKDT"/>
    <property type="match status" value="1"/>
</dbReference>
<dbReference type="RefSeq" id="WP_107435413.1">
    <property type="nucleotide sequence ID" value="NZ_CACRUH010000101.1"/>
</dbReference>
<dbReference type="EMBL" id="CACRUH010000101">
    <property type="protein sequence ID" value="VYU83785.1"/>
    <property type="molecule type" value="Genomic_DNA"/>
</dbReference>
<dbReference type="InterPro" id="IPR058530">
    <property type="entry name" value="Baseplate_J-like_C"/>
</dbReference>